<dbReference type="EMBL" id="BART01011787">
    <property type="protein sequence ID" value="GAG88853.1"/>
    <property type="molecule type" value="Genomic_DNA"/>
</dbReference>
<dbReference type="InterPro" id="IPR050129">
    <property type="entry name" value="Zn_alcohol_dh"/>
</dbReference>
<feature type="non-terminal residue" evidence="3">
    <location>
        <position position="1"/>
    </location>
</feature>
<dbReference type="PANTHER" id="PTHR43401">
    <property type="entry name" value="L-THREONINE 3-DEHYDROGENASE"/>
    <property type="match status" value="1"/>
</dbReference>
<sequence length="132" mass="14723">NHLLNMDKNECEKEVLKLTDNKGPNVVIDCIGDNESLNQALKLVKPQGKIGVIGEPGFINNVSVSDLIIHKDLTITGSWVYDPQKLKDLFLLLKNGLKIENIITHTFPIDESLKAWELFNTGKTGKIVICQN</sequence>
<dbReference type="InterPro" id="IPR036291">
    <property type="entry name" value="NAD(P)-bd_dom_sf"/>
</dbReference>
<dbReference type="Gene3D" id="3.90.180.10">
    <property type="entry name" value="Medium-chain alcohol dehydrogenases, catalytic domain"/>
    <property type="match status" value="1"/>
</dbReference>
<proteinExistence type="predicted"/>
<feature type="domain" description="Alcohol dehydrogenase-like C-terminal" evidence="2">
    <location>
        <begin position="2"/>
        <end position="91"/>
    </location>
</feature>
<dbReference type="PANTHER" id="PTHR43401:SF2">
    <property type="entry name" value="L-THREONINE 3-DEHYDROGENASE"/>
    <property type="match status" value="1"/>
</dbReference>
<evidence type="ECO:0000256" key="1">
    <source>
        <dbReference type="ARBA" id="ARBA00023002"/>
    </source>
</evidence>
<dbReference type="AlphaFoldDB" id="X1BXE2"/>
<gene>
    <name evidence="3" type="ORF">S01H4_24917</name>
</gene>
<dbReference type="Pfam" id="PF00107">
    <property type="entry name" value="ADH_zinc_N"/>
    <property type="match status" value="1"/>
</dbReference>
<name>X1BXE2_9ZZZZ</name>
<keyword evidence="1" id="KW-0560">Oxidoreductase</keyword>
<dbReference type="InterPro" id="IPR013149">
    <property type="entry name" value="ADH-like_C"/>
</dbReference>
<protein>
    <recommendedName>
        <fullName evidence="2">Alcohol dehydrogenase-like C-terminal domain-containing protein</fullName>
    </recommendedName>
</protein>
<comment type="caution">
    <text evidence="3">The sequence shown here is derived from an EMBL/GenBank/DDBJ whole genome shotgun (WGS) entry which is preliminary data.</text>
</comment>
<accession>X1BXE2</accession>
<dbReference type="SUPFAM" id="SSF51735">
    <property type="entry name" value="NAD(P)-binding Rossmann-fold domains"/>
    <property type="match status" value="1"/>
</dbReference>
<dbReference type="Gene3D" id="3.40.50.720">
    <property type="entry name" value="NAD(P)-binding Rossmann-like Domain"/>
    <property type="match status" value="1"/>
</dbReference>
<reference evidence="3" key="1">
    <citation type="journal article" date="2014" name="Front. Microbiol.">
        <title>High frequency of phylogenetically diverse reductive dehalogenase-homologous genes in deep subseafloor sedimentary metagenomes.</title>
        <authorList>
            <person name="Kawai M."/>
            <person name="Futagami T."/>
            <person name="Toyoda A."/>
            <person name="Takaki Y."/>
            <person name="Nishi S."/>
            <person name="Hori S."/>
            <person name="Arai W."/>
            <person name="Tsubouchi T."/>
            <person name="Morono Y."/>
            <person name="Uchiyama I."/>
            <person name="Ito T."/>
            <person name="Fujiyama A."/>
            <person name="Inagaki F."/>
            <person name="Takami H."/>
        </authorList>
    </citation>
    <scope>NUCLEOTIDE SEQUENCE</scope>
    <source>
        <strain evidence="3">Expedition CK06-06</strain>
    </source>
</reference>
<evidence type="ECO:0000313" key="3">
    <source>
        <dbReference type="EMBL" id="GAG88853.1"/>
    </source>
</evidence>
<organism evidence="3">
    <name type="scientific">marine sediment metagenome</name>
    <dbReference type="NCBI Taxonomy" id="412755"/>
    <lineage>
        <taxon>unclassified sequences</taxon>
        <taxon>metagenomes</taxon>
        <taxon>ecological metagenomes</taxon>
    </lineage>
</organism>
<dbReference type="GO" id="GO:0016491">
    <property type="term" value="F:oxidoreductase activity"/>
    <property type="evidence" value="ECO:0007669"/>
    <property type="project" value="UniProtKB-KW"/>
</dbReference>
<evidence type="ECO:0000259" key="2">
    <source>
        <dbReference type="Pfam" id="PF00107"/>
    </source>
</evidence>